<name>A0A553N9C0_TIGCA</name>
<dbReference type="GO" id="GO:0033615">
    <property type="term" value="P:mitochondrial proton-transporting ATP synthase complex assembly"/>
    <property type="evidence" value="ECO:0007669"/>
    <property type="project" value="TreeGrafter"/>
</dbReference>
<dbReference type="EMBL" id="VCGU01000459">
    <property type="protein sequence ID" value="TRY62020.1"/>
    <property type="molecule type" value="Genomic_DNA"/>
</dbReference>
<evidence type="ECO:0000256" key="2">
    <source>
        <dbReference type="ARBA" id="ARBA00016555"/>
    </source>
</evidence>
<keyword evidence="5" id="KW-0378">Hydrolase</keyword>
<dbReference type="PANTHER" id="PTHR21711">
    <property type="entry name" value="MITOCHONDRIAL INNER MEMBRANE PROTEASE"/>
    <property type="match status" value="1"/>
</dbReference>
<dbReference type="Proteomes" id="UP000318571">
    <property type="component" value="Chromosome 8"/>
</dbReference>
<evidence type="ECO:0000256" key="5">
    <source>
        <dbReference type="ARBA" id="ARBA00022801"/>
    </source>
</evidence>
<sequence>MSPLEPGNSGPIRACQTHMIQALTQSPRVRFLVHALQLAGCPLSAARHLAAETCPPGLAGGYDPLTHQVVVCANECTTPERVEAILAHELIHLYDHCVRDLDLMRNEHLACTEIRAANLIHCQSLDDYFTTRDRCVKQRAAGSISVIRGMSRARATPLVDRDMSPLEPGNSGPIRACQTHMIQALTQSPRVRFLVHALQLAGCPLSAARHLAAETCPPGLAGGYDPLTHQVVVCANECTTPERVEAILAHELIHLYDHCVRDLDLMRNEHLACTEIRAANLIHCQSLDDYFTTRDRCVKQRAAGSISVIRGMSRARATPLVDRVFDQCSKDLEPFGRIPFHRECEALAYSDLRLLHRWRKMIK</sequence>
<dbReference type="GO" id="GO:0046872">
    <property type="term" value="F:metal ion binding"/>
    <property type="evidence" value="ECO:0007669"/>
    <property type="project" value="UniProtKB-KW"/>
</dbReference>
<comment type="similarity">
    <text evidence="1">Belongs to the peptidase M76 family.</text>
</comment>
<evidence type="ECO:0000256" key="4">
    <source>
        <dbReference type="ARBA" id="ARBA00022723"/>
    </source>
</evidence>
<keyword evidence="6" id="KW-0482">Metalloprotease</keyword>
<keyword evidence="8" id="KW-1185">Reference proteome</keyword>
<keyword evidence="4" id="KW-0479">Metal-binding</keyword>
<accession>A0A553N9C0</accession>
<keyword evidence="3" id="KW-0645">Protease</keyword>
<evidence type="ECO:0000256" key="6">
    <source>
        <dbReference type="ARBA" id="ARBA00023049"/>
    </source>
</evidence>
<evidence type="ECO:0000313" key="8">
    <source>
        <dbReference type="Proteomes" id="UP000318571"/>
    </source>
</evidence>
<evidence type="ECO:0000256" key="1">
    <source>
        <dbReference type="ARBA" id="ARBA00009915"/>
    </source>
</evidence>
<dbReference type="GO" id="GO:0004222">
    <property type="term" value="F:metalloendopeptidase activity"/>
    <property type="evidence" value="ECO:0007669"/>
    <property type="project" value="InterPro"/>
</dbReference>
<dbReference type="AlphaFoldDB" id="A0A553N9C0"/>
<dbReference type="Pfam" id="PF09768">
    <property type="entry name" value="Peptidase_M76"/>
    <property type="match status" value="2"/>
</dbReference>
<proteinExistence type="inferred from homology"/>
<dbReference type="GO" id="GO:0034982">
    <property type="term" value="P:mitochondrial protein processing"/>
    <property type="evidence" value="ECO:0007669"/>
    <property type="project" value="TreeGrafter"/>
</dbReference>
<evidence type="ECO:0000256" key="3">
    <source>
        <dbReference type="ARBA" id="ARBA00022670"/>
    </source>
</evidence>
<dbReference type="PANTHER" id="PTHR21711:SF0">
    <property type="entry name" value="MITOCHONDRIAL INNER MEMBRANE PROTEASE ATP23 HOMOLOG"/>
    <property type="match status" value="1"/>
</dbReference>
<gene>
    <name evidence="7" type="ORF">TCAL_17179</name>
</gene>
<reference evidence="7 8" key="1">
    <citation type="journal article" date="2018" name="Nat. Ecol. Evol.">
        <title>Genomic signatures of mitonuclear coevolution across populations of Tigriopus californicus.</title>
        <authorList>
            <person name="Barreto F.S."/>
            <person name="Watson E.T."/>
            <person name="Lima T.G."/>
            <person name="Willett C.S."/>
            <person name="Edmands S."/>
            <person name="Li W."/>
            <person name="Burton R.S."/>
        </authorList>
    </citation>
    <scope>NUCLEOTIDE SEQUENCE [LARGE SCALE GENOMIC DNA]</scope>
    <source>
        <strain evidence="7 8">San Diego</strain>
    </source>
</reference>
<protein>
    <recommendedName>
        <fullName evidence="2">Mitochondrial inner membrane protease ATP23 homolog</fullName>
    </recommendedName>
</protein>
<comment type="caution">
    <text evidence="7">The sequence shown here is derived from an EMBL/GenBank/DDBJ whole genome shotgun (WGS) entry which is preliminary data.</text>
</comment>
<dbReference type="GO" id="GO:0005739">
    <property type="term" value="C:mitochondrion"/>
    <property type="evidence" value="ECO:0007669"/>
    <property type="project" value="GOC"/>
</dbReference>
<evidence type="ECO:0000313" key="7">
    <source>
        <dbReference type="EMBL" id="TRY62020.1"/>
    </source>
</evidence>
<dbReference type="InterPro" id="IPR019165">
    <property type="entry name" value="Peptidase_M76_ATP23"/>
</dbReference>
<organism evidence="7 8">
    <name type="scientific">Tigriopus californicus</name>
    <name type="common">Marine copepod</name>
    <dbReference type="NCBI Taxonomy" id="6832"/>
    <lineage>
        <taxon>Eukaryota</taxon>
        <taxon>Metazoa</taxon>
        <taxon>Ecdysozoa</taxon>
        <taxon>Arthropoda</taxon>
        <taxon>Crustacea</taxon>
        <taxon>Multicrustacea</taxon>
        <taxon>Hexanauplia</taxon>
        <taxon>Copepoda</taxon>
        <taxon>Harpacticoida</taxon>
        <taxon>Harpacticidae</taxon>
        <taxon>Tigriopus</taxon>
    </lineage>
</organism>
<dbReference type="STRING" id="6832.A0A553N9C0"/>